<evidence type="ECO:0000313" key="2">
    <source>
        <dbReference type="Proteomes" id="UP000254571"/>
    </source>
</evidence>
<sequence length="100" mass="11249">MSTLDAFSRIITHHTVTIDTRFRTQTLDSDEKSQCTCPVPSMRDLEPLIKAKKGTVHTYENGDVILTLQDVKSYITKKDSPSSHICLLLTLLIKMGVLPF</sequence>
<evidence type="ECO:0000313" key="1">
    <source>
        <dbReference type="EMBL" id="STW07836.1"/>
    </source>
</evidence>
<name>A0A7H4P5X1_9ENTR</name>
<gene>
    <name evidence="1" type="ORF">NCTC9149_04273</name>
</gene>
<dbReference type="Proteomes" id="UP000254571">
    <property type="component" value="Unassembled WGS sequence"/>
</dbReference>
<dbReference type="AlphaFoldDB" id="A0A7H4P5X1"/>
<proteinExistence type="predicted"/>
<reference evidence="1 2" key="1">
    <citation type="submission" date="2018-06" db="EMBL/GenBank/DDBJ databases">
        <authorList>
            <consortium name="Pathogen Informatics"/>
            <person name="Doyle S."/>
        </authorList>
    </citation>
    <scope>NUCLEOTIDE SEQUENCE [LARGE SCALE GENOMIC DNA]</scope>
    <source>
        <strain evidence="1 2">NCTC9149</strain>
    </source>
</reference>
<protein>
    <submittedName>
        <fullName evidence="1">Uncharacterized protein</fullName>
    </submittedName>
</protein>
<comment type="caution">
    <text evidence="1">The sequence shown here is derived from an EMBL/GenBank/DDBJ whole genome shotgun (WGS) entry which is preliminary data.</text>
</comment>
<dbReference type="EMBL" id="UGMX01000002">
    <property type="protein sequence ID" value="STW07836.1"/>
    <property type="molecule type" value="Genomic_DNA"/>
</dbReference>
<accession>A0A7H4P5X1</accession>
<organism evidence="1 2">
    <name type="scientific">Klebsiella grimontii</name>
    <dbReference type="NCBI Taxonomy" id="2058152"/>
    <lineage>
        <taxon>Bacteria</taxon>
        <taxon>Pseudomonadati</taxon>
        <taxon>Pseudomonadota</taxon>
        <taxon>Gammaproteobacteria</taxon>
        <taxon>Enterobacterales</taxon>
        <taxon>Enterobacteriaceae</taxon>
        <taxon>Klebsiella/Raoultella group</taxon>
        <taxon>Klebsiella</taxon>
    </lineage>
</organism>